<sequence>MNSYLPLSEKQEKWLLDIAKRVRDTLDGEIQKLVQRHAAGDTLGQLSRGGAMEPMRGRHKGAT</sequence>
<evidence type="ECO:0000313" key="2">
    <source>
        <dbReference type="EMBL" id="VWC55129.1"/>
    </source>
</evidence>
<gene>
    <name evidence="2" type="ORF">BLA13014_08411</name>
</gene>
<dbReference type="AlphaFoldDB" id="A0A6P2TCE2"/>
<name>A0A6P2TCE2_9BURK</name>
<protein>
    <submittedName>
        <fullName evidence="2">Uncharacterized protein</fullName>
    </submittedName>
</protein>
<dbReference type="EMBL" id="CABVQC010000154">
    <property type="protein sequence ID" value="VWC55129.1"/>
    <property type="molecule type" value="Genomic_DNA"/>
</dbReference>
<accession>A0A6P2TCE2</accession>
<proteinExistence type="predicted"/>
<dbReference type="Proteomes" id="UP000494261">
    <property type="component" value="Unassembled WGS sequence"/>
</dbReference>
<evidence type="ECO:0000313" key="3">
    <source>
        <dbReference type="Proteomes" id="UP000494261"/>
    </source>
</evidence>
<feature type="region of interest" description="Disordered" evidence="1">
    <location>
        <begin position="40"/>
        <end position="63"/>
    </location>
</feature>
<organism evidence="2 3">
    <name type="scientific">Burkholderia aenigmatica</name>
    <dbReference type="NCBI Taxonomy" id="2015348"/>
    <lineage>
        <taxon>Bacteria</taxon>
        <taxon>Pseudomonadati</taxon>
        <taxon>Pseudomonadota</taxon>
        <taxon>Betaproteobacteria</taxon>
        <taxon>Burkholderiales</taxon>
        <taxon>Burkholderiaceae</taxon>
        <taxon>Burkholderia</taxon>
        <taxon>Burkholderia cepacia complex</taxon>
    </lineage>
</organism>
<reference evidence="2 3" key="1">
    <citation type="submission" date="2019-09" db="EMBL/GenBank/DDBJ databases">
        <authorList>
            <person name="Depoorter E."/>
        </authorList>
    </citation>
    <scope>NUCLEOTIDE SEQUENCE [LARGE SCALE GENOMIC DNA]</scope>
    <source>
        <strain evidence="2">LMG 13014</strain>
    </source>
</reference>
<evidence type="ECO:0000256" key="1">
    <source>
        <dbReference type="SAM" id="MobiDB-lite"/>
    </source>
</evidence>